<name>A0A8C4RIX1_ERPCA</name>
<dbReference type="OrthoDB" id="66510at2759"/>
<dbReference type="GO" id="GO:0006513">
    <property type="term" value="P:protein monoubiquitination"/>
    <property type="evidence" value="ECO:0007669"/>
    <property type="project" value="TreeGrafter"/>
</dbReference>
<dbReference type="Pfam" id="PF09814">
    <property type="entry name" value="HECT_2"/>
    <property type="match status" value="1"/>
</dbReference>
<dbReference type="GO" id="GO:0051865">
    <property type="term" value="P:protein autoubiquitination"/>
    <property type="evidence" value="ECO:0007669"/>
    <property type="project" value="TreeGrafter"/>
</dbReference>
<comment type="subunit">
    <text evidence="8">Interacts with UBE2C/UbcH10 (E2 ubiquitin-conjugating enzyme). In vitro, interacts with cyclin-B.</text>
</comment>
<evidence type="ECO:0000256" key="5">
    <source>
        <dbReference type="ARBA" id="ARBA00032234"/>
    </source>
</evidence>
<dbReference type="PANTHER" id="PTHR31531">
    <property type="entry name" value="E3 UBIQUITIN-PROTEIN LIGASE E3D FAMILY MEMBER"/>
    <property type="match status" value="1"/>
</dbReference>
<dbReference type="Ensembl" id="ENSECRT00000003262.1">
    <property type="protein sequence ID" value="ENSECRP00000003208.1"/>
    <property type="gene ID" value="ENSECRG00000002194.1"/>
</dbReference>
<evidence type="ECO:0000313" key="10">
    <source>
        <dbReference type="Proteomes" id="UP000694620"/>
    </source>
</evidence>
<dbReference type="PANTHER" id="PTHR31531:SF2">
    <property type="entry name" value="E3 UBIQUITIN-PROTEIN LIGASE E3D"/>
    <property type="match status" value="1"/>
</dbReference>
<evidence type="ECO:0000256" key="2">
    <source>
        <dbReference type="ARBA" id="ARBA00012485"/>
    </source>
</evidence>
<dbReference type="GeneID" id="114648561"/>
<dbReference type="GO" id="GO:0030332">
    <property type="term" value="F:cyclin binding"/>
    <property type="evidence" value="ECO:0007669"/>
    <property type="project" value="TreeGrafter"/>
</dbReference>
<dbReference type="GO" id="GO:0031624">
    <property type="term" value="F:ubiquitin conjugating enzyme binding"/>
    <property type="evidence" value="ECO:0007669"/>
    <property type="project" value="TreeGrafter"/>
</dbReference>
<dbReference type="GO" id="GO:0000151">
    <property type="term" value="C:ubiquitin ligase complex"/>
    <property type="evidence" value="ECO:0007669"/>
    <property type="project" value="TreeGrafter"/>
</dbReference>
<evidence type="ECO:0000313" key="9">
    <source>
        <dbReference type="Ensembl" id="ENSECRP00000003208.1"/>
    </source>
</evidence>
<evidence type="ECO:0000256" key="8">
    <source>
        <dbReference type="ARBA" id="ARBA00064185"/>
    </source>
</evidence>
<dbReference type="GeneTree" id="ENSGT00390000003986"/>
<evidence type="ECO:0000256" key="7">
    <source>
        <dbReference type="ARBA" id="ARBA00053831"/>
    </source>
</evidence>
<dbReference type="Proteomes" id="UP000694620">
    <property type="component" value="Chromosome 3"/>
</dbReference>
<dbReference type="GO" id="GO:0043161">
    <property type="term" value="P:proteasome-mediated ubiquitin-dependent protein catabolic process"/>
    <property type="evidence" value="ECO:0007669"/>
    <property type="project" value="TreeGrafter"/>
</dbReference>
<reference evidence="9" key="3">
    <citation type="submission" date="2025-09" db="UniProtKB">
        <authorList>
            <consortium name="Ensembl"/>
        </authorList>
    </citation>
    <scope>IDENTIFICATION</scope>
</reference>
<dbReference type="InterPro" id="IPR019193">
    <property type="entry name" value="UBQ-conj_enz_E2-bd_prot"/>
</dbReference>
<evidence type="ECO:0000256" key="4">
    <source>
        <dbReference type="ARBA" id="ARBA00029737"/>
    </source>
</evidence>
<protein>
    <recommendedName>
        <fullName evidence="3">E3 ubiquitin-protein ligase E3D</fullName>
        <ecNumber evidence="2">2.3.2.26</ecNumber>
    </recommendedName>
    <alternativeName>
        <fullName evidence="6">HECT-type E3 ubiquitin transferase E3D</fullName>
    </alternativeName>
    <alternativeName>
        <fullName evidence="5">UbcH10-binding protein with a HECT-like domain</fullName>
    </alternativeName>
    <alternativeName>
        <fullName evidence="4">Ubiquitin-conjugating enzyme E2C-binding protein</fullName>
    </alternativeName>
</protein>
<evidence type="ECO:0000256" key="1">
    <source>
        <dbReference type="ARBA" id="ARBA00000885"/>
    </source>
</evidence>
<dbReference type="RefSeq" id="XP_028653490.1">
    <property type="nucleotide sequence ID" value="XM_028797657.2"/>
</dbReference>
<dbReference type="GO" id="GO:0061630">
    <property type="term" value="F:ubiquitin protein ligase activity"/>
    <property type="evidence" value="ECO:0007669"/>
    <property type="project" value="UniProtKB-EC"/>
</dbReference>
<dbReference type="GO" id="GO:0005829">
    <property type="term" value="C:cytosol"/>
    <property type="evidence" value="ECO:0007669"/>
    <property type="project" value="TreeGrafter"/>
</dbReference>
<organism evidence="9 10">
    <name type="scientific">Erpetoichthys calabaricus</name>
    <name type="common">Rope fish</name>
    <name type="synonym">Calamoichthys calabaricus</name>
    <dbReference type="NCBI Taxonomy" id="27687"/>
    <lineage>
        <taxon>Eukaryota</taxon>
        <taxon>Metazoa</taxon>
        <taxon>Chordata</taxon>
        <taxon>Craniata</taxon>
        <taxon>Vertebrata</taxon>
        <taxon>Euteleostomi</taxon>
        <taxon>Actinopterygii</taxon>
        <taxon>Polypteriformes</taxon>
        <taxon>Polypteridae</taxon>
        <taxon>Erpetoichthys</taxon>
    </lineage>
</organism>
<evidence type="ECO:0000256" key="3">
    <source>
        <dbReference type="ARBA" id="ARBA00013646"/>
    </source>
</evidence>
<comment type="catalytic activity">
    <reaction evidence="1">
        <text>S-ubiquitinyl-[E2 ubiquitin-conjugating enzyme]-L-cysteine + [acceptor protein]-L-lysine = [E2 ubiquitin-conjugating enzyme]-L-cysteine + N(6)-ubiquitinyl-[acceptor protein]-L-lysine.</text>
        <dbReference type="EC" id="2.3.2.26"/>
    </reaction>
</comment>
<comment type="function">
    <text evidence="7">E3 ubiquitin-protein ligase which accepts ubiquitin from specific E2 ubiquitin-conjugating enzymes, and transfers it to substrates, generally promoting their degradation by the proteasome. Independently of its E3 ubiquitin-protein ligase activity, acts as an inhibitor of CPSF3 endonuclease activity by blocking CPSF3 active site.</text>
</comment>
<sequence>MYSGQLNTMSDSATQSDVFMEIRKKLQSCLLVLSGTLAKEPSDVEISTRPPSWLQIRTSDFCCIIELPAEVSITLPLSRELPKIEEDGLYMRLHVQNNDNAEVLPSLIISLKAQKSYVLACQSCGNVIVFERTFHRVLPLPSGNWNALVEDWCCHPDPFANKKLLPKEEDCLLGDTFILLSWHSVVNEALVKNSEKADSQQKFHENKFQKSKEVVHVTCQRCRRVLGESVSSDTVKLYITELIVKSPTNLTNHFDMENRYQFVENAVACRLLEISSVYSTFRFSIQGHDGKILLLLWLLNTDTLLVSSSKTAADTAESDLFTDNSITKHHSHKARNVIKILYLHCLTSTHHDVIEAWEKDIGVQPLTLPVETCHELIHILSTSNATLPSSMRTFQTFQVAFLKLRCKQK</sequence>
<dbReference type="GO" id="GO:0000209">
    <property type="term" value="P:protein polyubiquitination"/>
    <property type="evidence" value="ECO:0007669"/>
    <property type="project" value="TreeGrafter"/>
</dbReference>
<keyword evidence="10" id="KW-1185">Reference proteome</keyword>
<dbReference type="EC" id="2.3.2.26" evidence="2"/>
<dbReference type="GO" id="GO:0005634">
    <property type="term" value="C:nucleus"/>
    <property type="evidence" value="ECO:0007669"/>
    <property type="project" value="TreeGrafter"/>
</dbReference>
<dbReference type="CTD" id="90025"/>
<dbReference type="AlphaFoldDB" id="A0A8C4RIX1"/>
<evidence type="ECO:0000256" key="6">
    <source>
        <dbReference type="ARBA" id="ARBA00032298"/>
    </source>
</evidence>
<proteinExistence type="predicted"/>
<reference evidence="9" key="1">
    <citation type="submission" date="2021-06" db="EMBL/GenBank/DDBJ databases">
        <authorList>
            <consortium name="Wellcome Sanger Institute Data Sharing"/>
        </authorList>
    </citation>
    <scope>NUCLEOTIDE SEQUENCE [LARGE SCALE GENOMIC DNA]</scope>
</reference>
<accession>A0A8C4RIX1</accession>
<reference evidence="9" key="2">
    <citation type="submission" date="2025-08" db="UniProtKB">
        <authorList>
            <consortium name="Ensembl"/>
        </authorList>
    </citation>
    <scope>IDENTIFICATION</scope>
</reference>
<gene>
    <name evidence="9" type="primary">UBE3D</name>
    <name evidence="9" type="synonym">ube3d</name>
</gene>